<keyword evidence="6" id="KW-0547">Nucleotide-binding</keyword>
<dbReference type="EMBL" id="BLPF01000001">
    <property type="protein sequence ID" value="GFJ78538.1"/>
    <property type="molecule type" value="Genomic_DNA"/>
</dbReference>
<sequence>MPEGPEHPAPLLTLAGVRKSFGAVHALADGRLDLRAGEVHALVGENGAGKSTLVKVLAGVHGPDEGVMALDGQPVFFGGPADARAAGIAVIYQEPTLFPDLSVAENIFMGRQPLRSLRRIDTAAMRQRTEELFARLGVRMDPDRPARGLSIADQQLVEIAKALSFDARVLVMDEPTAALSGVEVERLFAVVRSLREAGAAVLFISHRFDEVFALCERVTVMRDGRWVSTDPTAELTVGQVVRRMVGREVSQLYPKQDTTPARSSCRCVT</sequence>
<comment type="caution">
    <text evidence="11">The sequence shown here is derived from an EMBL/GenBank/DDBJ whole genome shotgun (WGS) entry which is preliminary data.</text>
</comment>
<keyword evidence="3" id="KW-1003">Cell membrane</keyword>
<organism evidence="11 12">
    <name type="scientific">Phytohabitans houttuyneae</name>
    <dbReference type="NCBI Taxonomy" id="1076126"/>
    <lineage>
        <taxon>Bacteria</taxon>
        <taxon>Bacillati</taxon>
        <taxon>Actinomycetota</taxon>
        <taxon>Actinomycetes</taxon>
        <taxon>Micromonosporales</taxon>
        <taxon>Micromonosporaceae</taxon>
    </lineage>
</organism>
<dbReference type="GO" id="GO:0005886">
    <property type="term" value="C:plasma membrane"/>
    <property type="evidence" value="ECO:0007669"/>
    <property type="project" value="UniProtKB-SubCell"/>
</dbReference>
<evidence type="ECO:0000256" key="6">
    <source>
        <dbReference type="ARBA" id="ARBA00022741"/>
    </source>
</evidence>
<dbReference type="PROSITE" id="PS50893">
    <property type="entry name" value="ABC_TRANSPORTER_2"/>
    <property type="match status" value="1"/>
</dbReference>
<reference evidence="11 12" key="1">
    <citation type="submission" date="2020-03" db="EMBL/GenBank/DDBJ databases">
        <title>Whole genome shotgun sequence of Phytohabitans houttuyneae NBRC 108639.</title>
        <authorList>
            <person name="Komaki H."/>
            <person name="Tamura T."/>
        </authorList>
    </citation>
    <scope>NUCLEOTIDE SEQUENCE [LARGE SCALE GENOMIC DNA]</scope>
    <source>
        <strain evidence="11 12">NBRC 108639</strain>
    </source>
</reference>
<evidence type="ECO:0000256" key="1">
    <source>
        <dbReference type="ARBA" id="ARBA00004202"/>
    </source>
</evidence>
<gene>
    <name evidence="11" type="ORF">Phou_027180</name>
</gene>
<keyword evidence="5" id="KW-0677">Repeat</keyword>
<evidence type="ECO:0000259" key="10">
    <source>
        <dbReference type="PROSITE" id="PS50893"/>
    </source>
</evidence>
<reference evidence="11 12" key="2">
    <citation type="submission" date="2020-03" db="EMBL/GenBank/DDBJ databases">
        <authorList>
            <person name="Ichikawa N."/>
            <person name="Kimura A."/>
            <person name="Kitahashi Y."/>
            <person name="Uohara A."/>
        </authorList>
    </citation>
    <scope>NUCLEOTIDE SEQUENCE [LARGE SCALE GENOMIC DNA]</scope>
    <source>
        <strain evidence="11 12">NBRC 108639</strain>
    </source>
</reference>
<dbReference type="GO" id="GO:0016887">
    <property type="term" value="F:ATP hydrolysis activity"/>
    <property type="evidence" value="ECO:0007669"/>
    <property type="project" value="InterPro"/>
</dbReference>
<dbReference type="Proteomes" id="UP000482800">
    <property type="component" value="Unassembled WGS sequence"/>
</dbReference>
<evidence type="ECO:0000256" key="5">
    <source>
        <dbReference type="ARBA" id="ARBA00022737"/>
    </source>
</evidence>
<dbReference type="Pfam" id="PF00005">
    <property type="entry name" value="ABC_tran"/>
    <property type="match status" value="1"/>
</dbReference>
<dbReference type="InterPro" id="IPR027417">
    <property type="entry name" value="P-loop_NTPase"/>
</dbReference>
<feature type="domain" description="ABC transporter" evidence="10">
    <location>
        <begin position="12"/>
        <end position="248"/>
    </location>
</feature>
<dbReference type="PANTHER" id="PTHR43790:SF3">
    <property type="entry name" value="D-ALLOSE IMPORT ATP-BINDING PROTEIN ALSA-RELATED"/>
    <property type="match status" value="1"/>
</dbReference>
<evidence type="ECO:0000313" key="11">
    <source>
        <dbReference type="EMBL" id="GFJ78538.1"/>
    </source>
</evidence>
<dbReference type="InterPro" id="IPR003593">
    <property type="entry name" value="AAA+_ATPase"/>
</dbReference>
<evidence type="ECO:0000256" key="9">
    <source>
        <dbReference type="ARBA" id="ARBA00023136"/>
    </source>
</evidence>
<evidence type="ECO:0000256" key="2">
    <source>
        <dbReference type="ARBA" id="ARBA00022448"/>
    </source>
</evidence>
<dbReference type="AlphaFoldDB" id="A0A6V8K8C1"/>
<proteinExistence type="predicted"/>
<dbReference type="CDD" id="cd03216">
    <property type="entry name" value="ABC_Carb_Monos_I"/>
    <property type="match status" value="1"/>
</dbReference>
<dbReference type="PANTHER" id="PTHR43790">
    <property type="entry name" value="CARBOHYDRATE TRANSPORT ATP-BINDING PROTEIN MG119-RELATED"/>
    <property type="match status" value="1"/>
</dbReference>
<dbReference type="RefSeq" id="WP_218579002.1">
    <property type="nucleotide sequence ID" value="NZ_BLPF01000001.1"/>
</dbReference>
<dbReference type="Gene3D" id="3.40.50.300">
    <property type="entry name" value="P-loop containing nucleotide triphosphate hydrolases"/>
    <property type="match status" value="1"/>
</dbReference>
<protein>
    <recommendedName>
        <fullName evidence="10">ABC transporter domain-containing protein</fullName>
    </recommendedName>
</protein>
<evidence type="ECO:0000313" key="12">
    <source>
        <dbReference type="Proteomes" id="UP000482800"/>
    </source>
</evidence>
<keyword evidence="9" id="KW-0472">Membrane</keyword>
<keyword evidence="12" id="KW-1185">Reference proteome</keyword>
<dbReference type="SUPFAM" id="SSF52540">
    <property type="entry name" value="P-loop containing nucleoside triphosphate hydrolases"/>
    <property type="match status" value="1"/>
</dbReference>
<keyword evidence="7" id="KW-0067">ATP-binding</keyword>
<dbReference type="InterPro" id="IPR003439">
    <property type="entry name" value="ABC_transporter-like_ATP-bd"/>
</dbReference>
<evidence type="ECO:0000256" key="4">
    <source>
        <dbReference type="ARBA" id="ARBA00022597"/>
    </source>
</evidence>
<evidence type="ECO:0000256" key="7">
    <source>
        <dbReference type="ARBA" id="ARBA00022840"/>
    </source>
</evidence>
<comment type="subcellular location">
    <subcellularLocation>
        <location evidence="1">Cell membrane</location>
        <topology evidence="1">Peripheral membrane protein</topology>
    </subcellularLocation>
</comment>
<accession>A0A6V8K8C1</accession>
<dbReference type="FunFam" id="3.40.50.300:FF:000127">
    <property type="entry name" value="Ribose import ATP-binding protein RbsA"/>
    <property type="match status" value="1"/>
</dbReference>
<dbReference type="GO" id="GO:0005524">
    <property type="term" value="F:ATP binding"/>
    <property type="evidence" value="ECO:0007669"/>
    <property type="project" value="UniProtKB-KW"/>
</dbReference>
<dbReference type="InterPro" id="IPR050107">
    <property type="entry name" value="ABC_carbohydrate_import_ATPase"/>
</dbReference>
<evidence type="ECO:0000256" key="3">
    <source>
        <dbReference type="ARBA" id="ARBA00022475"/>
    </source>
</evidence>
<keyword evidence="2" id="KW-0813">Transport</keyword>
<keyword evidence="4" id="KW-0762">Sugar transport</keyword>
<evidence type="ECO:0000256" key="8">
    <source>
        <dbReference type="ARBA" id="ARBA00022967"/>
    </source>
</evidence>
<keyword evidence="8" id="KW-1278">Translocase</keyword>
<name>A0A6V8K8C1_9ACTN</name>
<dbReference type="SMART" id="SM00382">
    <property type="entry name" value="AAA"/>
    <property type="match status" value="1"/>
</dbReference>